<accession>A0A0P0VCK4</accession>
<evidence type="ECO:0000313" key="3">
    <source>
        <dbReference type="Proteomes" id="UP000059680"/>
    </source>
</evidence>
<reference evidence="3" key="1">
    <citation type="journal article" date="2005" name="Nature">
        <title>The map-based sequence of the rice genome.</title>
        <authorList>
            <consortium name="International rice genome sequencing project (IRGSP)"/>
            <person name="Matsumoto T."/>
            <person name="Wu J."/>
            <person name="Kanamori H."/>
            <person name="Katayose Y."/>
            <person name="Fujisawa M."/>
            <person name="Namiki N."/>
            <person name="Mizuno H."/>
            <person name="Yamamoto K."/>
            <person name="Antonio B.A."/>
            <person name="Baba T."/>
            <person name="Sakata K."/>
            <person name="Nagamura Y."/>
            <person name="Aoki H."/>
            <person name="Arikawa K."/>
            <person name="Arita K."/>
            <person name="Bito T."/>
            <person name="Chiden Y."/>
            <person name="Fujitsuka N."/>
            <person name="Fukunaka R."/>
            <person name="Hamada M."/>
            <person name="Harada C."/>
            <person name="Hayashi A."/>
            <person name="Hijishita S."/>
            <person name="Honda M."/>
            <person name="Hosokawa S."/>
            <person name="Ichikawa Y."/>
            <person name="Idonuma A."/>
            <person name="Iijima M."/>
            <person name="Ikeda M."/>
            <person name="Ikeno M."/>
            <person name="Ito K."/>
            <person name="Ito S."/>
            <person name="Ito T."/>
            <person name="Ito Y."/>
            <person name="Ito Y."/>
            <person name="Iwabuchi A."/>
            <person name="Kamiya K."/>
            <person name="Karasawa W."/>
            <person name="Kurita K."/>
            <person name="Katagiri S."/>
            <person name="Kikuta A."/>
            <person name="Kobayashi H."/>
            <person name="Kobayashi N."/>
            <person name="Machita K."/>
            <person name="Maehara T."/>
            <person name="Masukawa M."/>
            <person name="Mizubayashi T."/>
            <person name="Mukai Y."/>
            <person name="Nagasaki H."/>
            <person name="Nagata Y."/>
            <person name="Naito S."/>
            <person name="Nakashima M."/>
            <person name="Nakama Y."/>
            <person name="Nakamichi Y."/>
            <person name="Nakamura M."/>
            <person name="Meguro A."/>
            <person name="Negishi M."/>
            <person name="Ohta I."/>
            <person name="Ohta T."/>
            <person name="Okamoto M."/>
            <person name="Ono N."/>
            <person name="Saji S."/>
            <person name="Sakaguchi M."/>
            <person name="Sakai K."/>
            <person name="Shibata M."/>
            <person name="Shimokawa T."/>
            <person name="Song J."/>
            <person name="Takazaki Y."/>
            <person name="Terasawa K."/>
            <person name="Tsugane M."/>
            <person name="Tsuji K."/>
            <person name="Ueda S."/>
            <person name="Waki K."/>
            <person name="Yamagata H."/>
            <person name="Yamamoto M."/>
            <person name="Yamamoto S."/>
            <person name="Yamane H."/>
            <person name="Yoshiki S."/>
            <person name="Yoshihara R."/>
            <person name="Yukawa K."/>
            <person name="Zhong H."/>
            <person name="Yano M."/>
            <person name="Yuan Q."/>
            <person name="Ouyang S."/>
            <person name="Liu J."/>
            <person name="Jones K.M."/>
            <person name="Gansberger K."/>
            <person name="Moffat K."/>
            <person name="Hill J."/>
            <person name="Bera J."/>
            <person name="Fadrosh D."/>
            <person name="Jin S."/>
            <person name="Johri S."/>
            <person name="Kim M."/>
            <person name="Overton L."/>
            <person name="Reardon M."/>
            <person name="Tsitrin T."/>
            <person name="Vuong H."/>
            <person name="Weaver B."/>
            <person name="Ciecko A."/>
            <person name="Tallon L."/>
            <person name="Jackson J."/>
            <person name="Pai G."/>
            <person name="Aken S.V."/>
            <person name="Utterback T."/>
            <person name="Reidmuller S."/>
            <person name="Feldblyum T."/>
            <person name="Hsiao J."/>
            <person name="Zismann V."/>
            <person name="Iobst S."/>
            <person name="de Vazeille A.R."/>
            <person name="Buell C.R."/>
            <person name="Ying K."/>
            <person name="Li Y."/>
            <person name="Lu T."/>
            <person name="Huang Y."/>
            <person name="Zhao Q."/>
            <person name="Feng Q."/>
            <person name="Zhang L."/>
            <person name="Zhu J."/>
            <person name="Weng Q."/>
            <person name="Mu J."/>
            <person name="Lu Y."/>
            <person name="Fan D."/>
            <person name="Liu Y."/>
            <person name="Guan J."/>
            <person name="Zhang Y."/>
            <person name="Yu S."/>
            <person name="Liu X."/>
            <person name="Zhang Y."/>
            <person name="Hong G."/>
            <person name="Han B."/>
            <person name="Choisne N."/>
            <person name="Demange N."/>
            <person name="Orjeda G."/>
            <person name="Samain S."/>
            <person name="Cattolico L."/>
            <person name="Pelletier E."/>
            <person name="Couloux A."/>
            <person name="Segurens B."/>
            <person name="Wincker P."/>
            <person name="D'Hont A."/>
            <person name="Scarpelli C."/>
            <person name="Weissenbach J."/>
            <person name="Salanoubat M."/>
            <person name="Quetier F."/>
            <person name="Yu Y."/>
            <person name="Kim H.R."/>
            <person name="Rambo T."/>
            <person name="Currie J."/>
            <person name="Collura K."/>
            <person name="Luo M."/>
            <person name="Yang T."/>
            <person name="Ammiraju J.S.S."/>
            <person name="Engler F."/>
            <person name="Soderlund C."/>
            <person name="Wing R.A."/>
            <person name="Palmer L.E."/>
            <person name="de la Bastide M."/>
            <person name="Spiegel L."/>
            <person name="Nascimento L."/>
            <person name="Zutavern T."/>
            <person name="O'Shaughnessy A."/>
            <person name="Dike S."/>
            <person name="Dedhia N."/>
            <person name="Preston R."/>
            <person name="Balija V."/>
            <person name="McCombie W.R."/>
            <person name="Chow T."/>
            <person name="Chen H."/>
            <person name="Chung M."/>
            <person name="Chen C."/>
            <person name="Shaw J."/>
            <person name="Wu H."/>
            <person name="Hsiao K."/>
            <person name="Chao Y."/>
            <person name="Chu M."/>
            <person name="Cheng C."/>
            <person name="Hour A."/>
            <person name="Lee P."/>
            <person name="Lin S."/>
            <person name="Lin Y."/>
            <person name="Liou J."/>
            <person name="Liu S."/>
            <person name="Hsing Y."/>
            <person name="Raghuvanshi S."/>
            <person name="Mohanty A."/>
            <person name="Bharti A.K."/>
            <person name="Gaur A."/>
            <person name="Gupta V."/>
            <person name="Kumar D."/>
            <person name="Ravi V."/>
            <person name="Vij S."/>
            <person name="Kapur A."/>
            <person name="Khurana P."/>
            <person name="Khurana P."/>
            <person name="Khurana J.P."/>
            <person name="Tyagi A.K."/>
            <person name="Gaikwad K."/>
            <person name="Singh A."/>
            <person name="Dalal V."/>
            <person name="Srivastava S."/>
            <person name="Dixit A."/>
            <person name="Pal A.K."/>
            <person name="Ghazi I.A."/>
            <person name="Yadav M."/>
            <person name="Pandit A."/>
            <person name="Bhargava A."/>
            <person name="Sureshbabu K."/>
            <person name="Batra K."/>
            <person name="Sharma T.R."/>
            <person name="Mohapatra T."/>
            <person name="Singh N.K."/>
            <person name="Messing J."/>
            <person name="Nelson A.B."/>
            <person name="Fuks G."/>
            <person name="Kavchok S."/>
            <person name="Keizer G."/>
            <person name="Linton E."/>
            <person name="Llaca V."/>
            <person name="Song R."/>
            <person name="Tanyolac B."/>
            <person name="Young S."/>
            <person name="Ho-Il K."/>
            <person name="Hahn J.H."/>
            <person name="Sangsakoo G."/>
            <person name="Vanavichit A."/>
            <person name="de Mattos Luiz.A.T."/>
            <person name="Zimmer P.D."/>
            <person name="Malone G."/>
            <person name="Dellagostin O."/>
            <person name="de Oliveira A.C."/>
            <person name="Bevan M."/>
            <person name="Bancroft I."/>
            <person name="Minx P."/>
            <person name="Cordum H."/>
            <person name="Wilson R."/>
            <person name="Cheng Z."/>
            <person name="Jin W."/>
            <person name="Jiang J."/>
            <person name="Leong S.A."/>
            <person name="Iwama H."/>
            <person name="Gojobori T."/>
            <person name="Itoh T."/>
            <person name="Niimura Y."/>
            <person name="Fujii Y."/>
            <person name="Habara T."/>
            <person name="Sakai H."/>
            <person name="Sato Y."/>
            <person name="Wilson G."/>
            <person name="Kumar K."/>
            <person name="McCouch S."/>
            <person name="Juretic N."/>
            <person name="Hoen D."/>
            <person name="Wright S."/>
            <person name="Bruskiewich R."/>
            <person name="Bureau T."/>
            <person name="Miyao A."/>
            <person name="Hirochika H."/>
            <person name="Nishikawa T."/>
            <person name="Kadowaki K."/>
            <person name="Sugiura M."/>
            <person name="Burr B."/>
            <person name="Sasaki T."/>
        </authorList>
    </citation>
    <scope>NUCLEOTIDE SEQUENCE [LARGE SCALE GENOMIC DNA]</scope>
    <source>
        <strain evidence="3">cv. Nipponbare</strain>
    </source>
</reference>
<reference evidence="2 3" key="2">
    <citation type="journal article" date="2013" name="Plant Cell Physiol.">
        <title>Rice Annotation Project Database (RAP-DB): an integrative and interactive database for rice genomics.</title>
        <authorList>
            <person name="Sakai H."/>
            <person name="Lee S.S."/>
            <person name="Tanaka T."/>
            <person name="Numa H."/>
            <person name="Kim J."/>
            <person name="Kawahara Y."/>
            <person name="Wakimoto H."/>
            <person name="Yang C.C."/>
            <person name="Iwamoto M."/>
            <person name="Abe T."/>
            <person name="Yamada Y."/>
            <person name="Muto A."/>
            <person name="Inokuchi H."/>
            <person name="Ikemura T."/>
            <person name="Matsumoto T."/>
            <person name="Sasaki T."/>
            <person name="Itoh T."/>
        </authorList>
    </citation>
    <scope>NUCLEOTIDE SEQUENCE [LARGE SCALE GENOMIC DNA]</scope>
    <source>
        <strain evidence="3">cv. Nipponbare</strain>
    </source>
</reference>
<organism evidence="2 3">
    <name type="scientific">Oryza sativa subsp. japonica</name>
    <name type="common">Rice</name>
    <dbReference type="NCBI Taxonomy" id="39947"/>
    <lineage>
        <taxon>Eukaryota</taxon>
        <taxon>Viridiplantae</taxon>
        <taxon>Streptophyta</taxon>
        <taxon>Embryophyta</taxon>
        <taxon>Tracheophyta</taxon>
        <taxon>Spermatophyta</taxon>
        <taxon>Magnoliopsida</taxon>
        <taxon>Liliopsida</taxon>
        <taxon>Poales</taxon>
        <taxon>Poaceae</taxon>
        <taxon>BOP clade</taxon>
        <taxon>Oryzoideae</taxon>
        <taxon>Oryzeae</taxon>
        <taxon>Oryzinae</taxon>
        <taxon>Oryza</taxon>
        <taxon>Oryza sativa</taxon>
    </lineage>
</organism>
<dbReference type="InParanoid" id="A0A0P0VCK4"/>
<protein>
    <submittedName>
        <fullName evidence="2">Os01g0929934 protein</fullName>
    </submittedName>
</protein>
<reference evidence="2 3" key="3">
    <citation type="journal article" date="2013" name="Rice">
        <title>Improvement of the Oryza sativa Nipponbare reference genome using next generation sequence and optical map data.</title>
        <authorList>
            <person name="Kawahara Y."/>
            <person name="de la Bastide M."/>
            <person name="Hamilton J.P."/>
            <person name="Kanamori H."/>
            <person name="McCombie W.R."/>
            <person name="Ouyang S."/>
            <person name="Schwartz D.C."/>
            <person name="Tanaka T."/>
            <person name="Wu J."/>
            <person name="Zhou S."/>
            <person name="Childs K.L."/>
            <person name="Davidson R.M."/>
            <person name="Lin H."/>
            <person name="Quesada-Ocampo L."/>
            <person name="Vaillancourt B."/>
            <person name="Sakai H."/>
            <person name="Lee S.S."/>
            <person name="Kim J."/>
            <person name="Numa H."/>
            <person name="Itoh T."/>
            <person name="Buell C.R."/>
            <person name="Matsumoto T."/>
        </authorList>
    </citation>
    <scope>NUCLEOTIDE SEQUENCE [LARGE SCALE GENOMIC DNA]</scope>
    <source>
        <strain evidence="3">cv. Nipponbare</strain>
    </source>
</reference>
<proteinExistence type="predicted"/>
<evidence type="ECO:0000256" key="1">
    <source>
        <dbReference type="SAM" id="MobiDB-lite"/>
    </source>
</evidence>
<dbReference type="AlphaFoldDB" id="A0A0P0VCK4"/>
<dbReference type="Proteomes" id="UP000059680">
    <property type="component" value="Chromosome 1"/>
</dbReference>
<keyword evidence="3" id="KW-1185">Reference proteome</keyword>
<feature type="compositionally biased region" description="Pro residues" evidence="1">
    <location>
        <begin position="64"/>
        <end position="88"/>
    </location>
</feature>
<sequence length="115" mass="12654">MHARGRRSGAWRLTDGLGLCGCYWRNREAEAARVEEGAALAPRAEETQRRSRSRAGGSHVQNGEPPPPLRPRSSSAPPPQPSSPPPPAVVRKRRTNKGGREERIEYGLGPYYLVC</sequence>
<gene>
    <name evidence="2" type="ordered locus">Os01g0929934</name>
    <name evidence="2" type="ORF">OSNPB_010929934</name>
</gene>
<name>A0A0P0VCK4_ORYSJ</name>
<dbReference type="EMBL" id="AP014957">
    <property type="protein sequence ID" value="BAS76027.1"/>
    <property type="molecule type" value="Genomic_DNA"/>
</dbReference>
<feature type="region of interest" description="Disordered" evidence="1">
    <location>
        <begin position="34"/>
        <end position="109"/>
    </location>
</feature>
<evidence type="ECO:0000313" key="2">
    <source>
        <dbReference type="EMBL" id="BAS76027.1"/>
    </source>
</evidence>
<dbReference type="PaxDb" id="39947-A0A0P0VCK4"/>